<evidence type="ECO:0000313" key="12">
    <source>
        <dbReference type="Proteomes" id="UP000298663"/>
    </source>
</evidence>
<keyword evidence="9" id="KW-0325">Glycoprotein</keyword>
<proteinExistence type="inferred from homology"/>
<reference evidence="11 12" key="1">
    <citation type="journal article" date="2015" name="Genome Biol.">
        <title>Comparative genomics of Steinernema reveals deeply conserved gene regulatory networks.</title>
        <authorList>
            <person name="Dillman A.R."/>
            <person name="Macchietto M."/>
            <person name="Porter C.F."/>
            <person name="Rogers A."/>
            <person name="Williams B."/>
            <person name="Antoshechkin I."/>
            <person name="Lee M.M."/>
            <person name="Goodwin Z."/>
            <person name="Lu X."/>
            <person name="Lewis E.E."/>
            <person name="Goodrich-Blair H."/>
            <person name="Stock S.P."/>
            <person name="Adams B.J."/>
            <person name="Sternberg P.W."/>
            <person name="Mortazavi A."/>
        </authorList>
    </citation>
    <scope>NUCLEOTIDE SEQUENCE [LARGE SCALE GENOMIC DNA]</scope>
    <source>
        <strain evidence="11 12">ALL</strain>
    </source>
</reference>
<dbReference type="GO" id="GO:0006506">
    <property type="term" value="P:GPI anchor biosynthetic process"/>
    <property type="evidence" value="ECO:0007669"/>
    <property type="project" value="UniProtKB-UniPathway"/>
</dbReference>
<evidence type="ECO:0000256" key="9">
    <source>
        <dbReference type="ARBA" id="ARBA00023180"/>
    </source>
</evidence>
<gene>
    <name evidence="11" type="ORF">L596_004292</name>
</gene>
<keyword evidence="5 10" id="KW-0812">Transmembrane</keyword>
<dbReference type="PANTHER" id="PTHR21072:SF13">
    <property type="entry name" value="GPI TRANSAMIDASE COMPONENT PIG-S"/>
    <property type="match status" value="1"/>
</dbReference>
<comment type="pathway">
    <text evidence="2">Glycolipid biosynthesis; glycosylphosphatidylinositol-anchor biosynthesis.</text>
</comment>
<evidence type="ECO:0000256" key="4">
    <source>
        <dbReference type="ARBA" id="ARBA00022502"/>
    </source>
</evidence>
<comment type="subcellular location">
    <subcellularLocation>
        <location evidence="1">Endoplasmic reticulum membrane</location>
        <topology evidence="1">Multi-pass membrane protein</topology>
    </subcellularLocation>
</comment>
<comment type="similarity">
    <text evidence="3">Belongs to the PIGS family.</text>
</comment>
<keyword evidence="12" id="KW-1185">Reference proteome</keyword>
<dbReference type="Pfam" id="PF10510">
    <property type="entry name" value="PIG-S"/>
    <property type="match status" value="1"/>
</dbReference>
<name>A0A4U8UWZ1_STECR</name>
<feature type="transmembrane region" description="Helical" evidence="10">
    <location>
        <begin position="21"/>
        <end position="41"/>
    </location>
</feature>
<dbReference type="EMBL" id="AZBU02000001">
    <property type="protein sequence ID" value="TMS37339.1"/>
    <property type="molecule type" value="Genomic_DNA"/>
</dbReference>
<keyword evidence="4" id="KW-0337">GPI-anchor biosynthesis</keyword>
<evidence type="ECO:0000256" key="10">
    <source>
        <dbReference type="SAM" id="Phobius"/>
    </source>
</evidence>
<comment type="caution">
    <text evidence="11">The sequence shown here is derived from an EMBL/GenBank/DDBJ whole genome shotgun (WGS) entry which is preliminary data.</text>
</comment>
<keyword evidence="7 10" id="KW-1133">Transmembrane helix</keyword>
<evidence type="ECO:0000256" key="7">
    <source>
        <dbReference type="ARBA" id="ARBA00022989"/>
    </source>
</evidence>
<evidence type="ECO:0000256" key="1">
    <source>
        <dbReference type="ARBA" id="ARBA00004477"/>
    </source>
</evidence>
<dbReference type="Proteomes" id="UP000298663">
    <property type="component" value="Chromosome X"/>
</dbReference>
<organism evidence="11 12">
    <name type="scientific">Steinernema carpocapsae</name>
    <name type="common">Entomopathogenic nematode</name>
    <dbReference type="NCBI Taxonomy" id="34508"/>
    <lineage>
        <taxon>Eukaryota</taxon>
        <taxon>Metazoa</taxon>
        <taxon>Ecdysozoa</taxon>
        <taxon>Nematoda</taxon>
        <taxon>Chromadorea</taxon>
        <taxon>Rhabditida</taxon>
        <taxon>Tylenchina</taxon>
        <taxon>Panagrolaimomorpha</taxon>
        <taxon>Strongyloidoidea</taxon>
        <taxon>Steinernematidae</taxon>
        <taxon>Steinernema</taxon>
    </lineage>
</organism>
<dbReference type="OrthoDB" id="28748at2759"/>
<reference evidence="11 12" key="2">
    <citation type="journal article" date="2019" name="G3 (Bethesda)">
        <title>Hybrid Assembly of the Genome of the Entomopathogenic Nematode Steinernema carpocapsae Identifies the X-Chromosome.</title>
        <authorList>
            <person name="Serra L."/>
            <person name="Macchietto M."/>
            <person name="Macias-Munoz A."/>
            <person name="McGill C.J."/>
            <person name="Rodriguez I.M."/>
            <person name="Rodriguez B."/>
            <person name="Murad R."/>
            <person name="Mortazavi A."/>
        </authorList>
    </citation>
    <scope>NUCLEOTIDE SEQUENCE [LARGE SCALE GENOMIC DNA]</scope>
    <source>
        <strain evidence="11 12">ALL</strain>
    </source>
</reference>
<evidence type="ECO:0000256" key="8">
    <source>
        <dbReference type="ARBA" id="ARBA00023136"/>
    </source>
</evidence>
<keyword evidence="8 10" id="KW-0472">Membrane</keyword>
<accession>A0A4U8UWZ1</accession>
<evidence type="ECO:0000313" key="11">
    <source>
        <dbReference type="EMBL" id="TMS37339.1"/>
    </source>
</evidence>
<protein>
    <recommendedName>
        <fullName evidence="13">GPI transamidase component PIG-S</fullName>
    </recommendedName>
</protein>
<dbReference type="UniPathway" id="UPA00196"/>
<evidence type="ECO:0008006" key="13">
    <source>
        <dbReference type="Google" id="ProtNLM"/>
    </source>
</evidence>
<evidence type="ECO:0000256" key="5">
    <source>
        <dbReference type="ARBA" id="ARBA00022692"/>
    </source>
</evidence>
<dbReference type="InterPro" id="IPR019540">
    <property type="entry name" value="PtdIno-glycan_biosynth_class_S"/>
</dbReference>
<sequence>MKRVWDRAYKKYEKAEFIYRRLCTVFFIAVVLCGGGVLWWLTTATPRAELKYFEEDYVMKIPLSVRLGLVKSNRLSPQNLDEISAKISAEVHKFAIQTQFILKFTIEKLVFNSIEEANKYQAAATQNAAVNILLIDSVQWPYFSSKKVHLGSKFWSYAQWDDEDIQKTCSRINFAIRDVMIDVNHLISIVRRDQKKAMGALEIASLPAAQQKRHIWDSAALSVMYNVHLIYLHHYSENAHREEFSSYKSIEEEALTAAHRFANRIRNVTDLYVTAEHLWDFDLSSFLTMDVQRRTVIEHNQIANLISGIDASTSTVESSQPLIKIVVLESEDPIMFLDDHADDTNAFAIASWGGIVAPKRFDEDSDSKLRSSASQNVLGVLRVLLGMDSDLDAMHSRDAAPVSDWEIERLKLRSFVDNTMRCVSSIEAIHQLTGSIDNIAVSNYVSQLVNSSVTFLESGIAQMERADSRTLDSILKARFLADKSINEPTLLGLLYFSPDQKLAVYVPLVMPVLMPILSSLRALYQELRST</sequence>
<dbReference type="GO" id="GO:0042765">
    <property type="term" value="C:GPI-anchor transamidase complex"/>
    <property type="evidence" value="ECO:0007669"/>
    <property type="project" value="InterPro"/>
</dbReference>
<dbReference type="AlphaFoldDB" id="A0A4U8UWZ1"/>
<evidence type="ECO:0000256" key="6">
    <source>
        <dbReference type="ARBA" id="ARBA00022824"/>
    </source>
</evidence>
<evidence type="ECO:0000256" key="2">
    <source>
        <dbReference type="ARBA" id="ARBA00004687"/>
    </source>
</evidence>
<dbReference type="EMBL" id="CM016762">
    <property type="protein sequence ID" value="TMS37339.1"/>
    <property type="molecule type" value="Genomic_DNA"/>
</dbReference>
<keyword evidence="6" id="KW-0256">Endoplasmic reticulum</keyword>
<dbReference type="GO" id="GO:0016255">
    <property type="term" value="P:attachment of GPI anchor to protein"/>
    <property type="evidence" value="ECO:0007669"/>
    <property type="project" value="InterPro"/>
</dbReference>
<evidence type="ECO:0000256" key="3">
    <source>
        <dbReference type="ARBA" id="ARBA00005316"/>
    </source>
</evidence>
<feature type="transmembrane region" description="Helical" evidence="10">
    <location>
        <begin position="502"/>
        <end position="524"/>
    </location>
</feature>
<dbReference type="PANTHER" id="PTHR21072">
    <property type="entry name" value="GPI TRANSAMIDASE COMPONENT PIG-S"/>
    <property type="match status" value="1"/>
</dbReference>
<dbReference type="STRING" id="34508.A0A4U8UWZ1"/>